<dbReference type="Proteomes" id="UP000472276">
    <property type="component" value="Unassembled WGS sequence"/>
</dbReference>
<dbReference type="CTD" id="130813"/>
<gene>
    <name evidence="2" type="primary">cimip5</name>
</gene>
<sequence>MGLNPNRPASSAGARSTTERLADTARVHPDKQDQLWKERVRKERKSAMEWEETWQIKEIHHMGPFPNNLSVFSDCIPNTTNQVYGSRLNTPLGDELLRQERLTLWPAGQRKRKPDPELLPF</sequence>
<reference evidence="2" key="2">
    <citation type="submission" date="2025-09" db="UniProtKB">
        <authorList>
            <consortium name="Ensembl"/>
        </authorList>
    </citation>
    <scope>IDENTIFICATION</scope>
</reference>
<dbReference type="PANTHER" id="PTHR31909:SF2">
    <property type="entry name" value="RIKEN CDNA 2410004P03 GENE"/>
    <property type="match status" value="1"/>
</dbReference>
<dbReference type="PANTHER" id="PTHR31909">
    <property type="entry name" value="CHROMOSOME 20 ORF85 FAMILY MEMBER"/>
    <property type="match status" value="1"/>
</dbReference>
<dbReference type="Ensembl" id="ENSOABT00000041829.2">
    <property type="protein sequence ID" value="ENSOABP00000040724.1"/>
    <property type="gene ID" value="ENSOABG00000018506.2"/>
</dbReference>
<feature type="region of interest" description="Disordered" evidence="1">
    <location>
        <begin position="1"/>
        <end position="34"/>
    </location>
</feature>
<organism evidence="2 3">
    <name type="scientific">Oreochromis aureus</name>
    <name type="common">Israeli tilapia</name>
    <name type="synonym">Chromis aureus</name>
    <dbReference type="NCBI Taxonomy" id="47969"/>
    <lineage>
        <taxon>Eukaryota</taxon>
        <taxon>Metazoa</taxon>
        <taxon>Chordata</taxon>
        <taxon>Craniata</taxon>
        <taxon>Vertebrata</taxon>
        <taxon>Euteleostomi</taxon>
        <taxon>Actinopterygii</taxon>
        <taxon>Neopterygii</taxon>
        <taxon>Teleostei</taxon>
        <taxon>Neoteleostei</taxon>
        <taxon>Acanthomorphata</taxon>
        <taxon>Ovalentaria</taxon>
        <taxon>Cichlomorphae</taxon>
        <taxon>Cichliformes</taxon>
        <taxon>Cichlidae</taxon>
        <taxon>African cichlids</taxon>
        <taxon>Pseudocrenilabrinae</taxon>
        <taxon>Oreochromini</taxon>
        <taxon>Oreochromis</taxon>
    </lineage>
</organism>
<evidence type="ECO:0000313" key="3">
    <source>
        <dbReference type="Proteomes" id="UP000472276"/>
    </source>
</evidence>
<proteinExistence type="predicted"/>
<evidence type="ECO:0000256" key="1">
    <source>
        <dbReference type="SAM" id="MobiDB-lite"/>
    </source>
</evidence>
<dbReference type="AlphaFoldDB" id="A0A668UPV5"/>
<name>A0A668UPV5_OREAU</name>
<feature type="compositionally biased region" description="Polar residues" evidence="1">
    <location>
        <begin position="7"/>
        <end position="16"/>
    </location>
</feature>
<reference evidence="2" key="1">
    <citation type="submission" date="2025-08" db="UniProtKB">
        <authorList>
            <consortium name="Ensembl"/>
        </authorList>
    </citation>
    <scope>IDENTIFICATION</scope>
</reference>
<accession>A0A668UPV5</accession>
<feature type="compositionally biased region" description="Basic and acidic residues" evidence="1">
    <location>
        <begin position="17"/>
        <end position="34"/>
    </location>
</feature>
<protein>
    <submittedName>
        <fullName evidence="2">Uncharacterized protein</fullName>
    </submittedName>
</protein>
<dbReference type="OMA" id="DLDPQIH"/>
<evidence type="ECO:0000313" key="2">
    <source>
        <dbReference type="Ensembl" id="ENSOABP00000040724.1"/>
    </source>
</evidence>
<keyword evidence="3" id="KW-1185">Reference proteome</keyword>
<dbReference type="InterPro" id="IPR020339">
    <property type="entry name" value="C20orf85-like"/>
</dbReference>
<dbReference type="KEGG" id="oau:116325285"/>